<name>A0A7W8INL2_9BACT</name>
<keyword evidence="3" id="KW-1185">Reference proteome</keyword>
<gene>
    <name evidence="2" type="ORF">HDF09_004172</name>
</gene>
<reference evidence="2" key="1">
    <citation type="submission" date="2020-08" db="EMBL/GenBank/DDBJ databases">
        <title>Genomic Encyclopedia of Type Strains, Phase IV (KMG-V): Genome sequencing to study the core and pangenomes of soil and plant-associated prokaryotes.</title>
        <authorList>
            <person name="Whitman W."/>
        </authorList>
    </citation>
    <scope>NUCLEOTIDE SEQUENCE [LARGE SCALE GENOMIC DNA]</scope>
    <source>
        <strain evidence="2">M8UP27</strain>
    </source>
</reference>
<accession>A0A7W8INL2</accession>
<dbReference type="GO" id="GO:0051301">
    <property type="term" value="P:cell division"/>
    <property type="evidence" value="ECO:0007669"/>
    <property type="project" value="UniProtKB-KW"/>
</dbReference>
<dbReference type="EMBL" id="JACHDY010000009">
    <property type="protein sequence ID" value="MBB5319463.1"/>
    <property type="molecule type" value="Genomic_DNA"/>
</dbReference>
<comment type="caution">
    <text evidence="2">The sequence shown here is derived from an EMBL/GenBank/DDBJ whole genome shotgun (WGS) entry which is preliminary data.</text>
</comment>
<organism evidence="2 3">
    <name type="scientific">Tunturiibacter empetritectus</name>
    <dbReference type="NCBI Taxonomy" id="3069691"/>
    <lineage>
        <taxon>Bacteria</taxon>
        <taxon>Pseudomonadati</taxon>
        <taxon>Acidobacteriota</taxon>
        <taxon>Terriglobia</taxon>
        <taxon>Terriglobales</taxon>
        <taxon>Acidobacteriaceae</taxon>
        <taxon>Tunturiibacter</taxon>
    </lineage>
</organism>
<proteinExistence type="predicted"/>
<feature type="region of interest" description="Disordered" evidence="1">
    <location>
        <begin position="60"/>
        <end position="81"/>
    </location>
</feature>
<keyword evidence="2" id="KW-0131">Cell cycle</keyword>
<evidence type="ECO:0000256" key="1">
    <source>
        <dbReference type="SAM" id="MobiDB-lite"/>
    </source>
</evidence>
<keyword evidence="2" id="KW-0132">Cell division</keyword>
<evidence type="ECO:0000313" key="3">
    <source>
        <dbReference type="Proteomes" id="UP000568106"/>
    </source>
</evidence>
<sequence>MPNTVHMKFLIAILTALTVLSAVLIQIEKHNTLDTAIATKRLHDQEQIRKDDEEYRKQLEAQKTNKSDAVNKSDTLKKPTP</sequence>
<evidence type="ECO:0000313" key="2">
    <source>
        <dbReference type="EMBL" id="MBB5319463.1"/>
    </source>
</evidence>
<dbReference type="Proteomes" id="UP000568106">
    <property type="component" value="Unassembled WGS sequence"/>
</dbReference>
<dbReference type="AlphaFoldDB" id="A0A7W8INL2"/>
<protein>
    <submittedName>
        <fullName evidence="2">Cell division protein FtsL</fullName>
    </submittedName>
</protein>